<comment type="caution">
    <text evidence="2">The sequence shown here is derived from an EMBL/GenBank/DDBJ whole genome shotgun (WGS) entry which is preliminary data.</text>
</comment>
<dbReference type="EMBL" id="CAKLBY020000171">
    <property type="protein sequence ID" value="CAK7931043.1"/>
    <property type="molecule type" value="Genomic_DNA"/>
</dbReference>
<dbReference type="AlphaFoldDB" id="A0AAV1UBK3"/>
<proteinExistence type="predicted"/>
<organism evidence="2 3">
    <name type="scientific">Peronospora matthiolae</name>
    <dbReference type="NCBI Taxonomy" id="2874970"/>
    <lineage>
        <taxon>Eukaryota</taxon>
        <taxon>Sar</taxon>
        <taxon>Stramenopiles</taxon>
        <taxon>Oomycota</taxon>
        <taxon>Peronosporomycetes</taxon>
        <taxon>Peronosporales</taxon>
        <taxon>Peronosporaceae</taxon>
        <taxon>Peronospora</taxon>
    </lineage>
</organism>
<dbReference type="Proteomes" id="UP001162060">
    <property type="component" value="Unassembled WGS sequence"/>
</dbReference>
<reference evidence="2" key="1">
    <citation type="submission" date="2024-01" db="EMBL/GenBank/DDBJ databases">
        <authorList>
            <person name="Webb A."/>
        </authorList>
    </citation>
    <scope>NUCLEOTIDE SEQUENCE</scope>
    <source>
        <strain evidence="2">Pm1</strain>
    </source>
</reference>
<accession>A0AAV1UBK3</accession>
<feature type="region of interest" description="Disordered" evidence="1">
    <location>
        <begin position="1"/>
        <end position="23"/>
    </location>
</feature>
<evidence type="ECO:0000256" key="1">
    <source>
        <dbReference type="SAM" id="MobiDB-lite"/>
    </source>
</evidence>
<evidence type="ECO:0000313" key="2">
    <source>
        <dbReference type="EMBL" id="CAK7931043.1"/>
    </source>
</evidence>
<name>A0AAV1UBK3_9STRA</name>
<feature type="region of interest" description="Disordered" evidence="1">
    <location>
        <begin position="46"/>
        <end position="84"/>
    </location>
</feature>
<evidence type="ECO:0000313" key="3">
    <source>
        <dbReference type="Proteomes" id="UP001162060"/>
    </source>
</evidence>
<gene>
    <name evidence="2" type="ORF">PM001_LOCUS16193</name>
</gene>
<protein>
    <submittedName>
        <fullName evidence="2">Uncharacterized protein</fullName>
    </submittedName>
</protein>
<sequence length="84" mass="9573">MAVDAQLEAETTTERAARAEGTASEIRQSNLDLLLRMRKLERQILWHAQTQTQPRPMSSARRARREEMSVFEPLPPGSELARKA</sequence>